<gene>
    <name evidence="2" type="ORF">BQ4739_LOCUS837</name>
</gene>
<organism evidence="2 3">
    <name type="scientific">Tetradesmus obliquus</name>
    <name type="common">Green alga</name>
    <name type="synonym">Acutodesmus obliquus</name>
    <dbReference type="NCBI Taxonomy" id="3088"/>
    <lineage>
        <taxon>Eukaryota</taxon>
        <taxon>Viridiplantae</taxon>
        <taxon>Chlorophyta</taxon>
        <taxon>core chlorophytes</taxon>
        <taxon>Chlorophyceae</taxon>
        <taxon>CS clade</taxon>
        <taxon>Sphaeropleales</taxon>
        <taxon>Scenedesmaceae</taxon>
        <taxon>Tetradesmus</taxon>
    </lineage>
</organism>
<feature type="compositionally biased region" description="Polar residues" evidence="1">
    <location>
        <begin position="81"/>
        <end position="90"/>
    </location>
</feature>
<evidence type="ECO:0000313" key="2">
    <source>
        <dbReference type="EMBL" id="SZX60276.1"/>
    </source>
</evidence>
<sequence length="109" mass="11438">MDNDNKLDAASHNLGAPGEPVDPNQVLPPDQGPDLLEDTALPISGLQEAFAKAYQWQQQQQQPEQQGEDAADKVPKEAATQPGSSSQQDAATHAAAPGSEQQRTACGPP</sequence>
<accession>A0A383V7E8</accession>
<feature type="compositionally biased region" description="Polar residues" evidence="1">
    <location>
        <begin position="99"/>
        <end position="109"/>
    </location>
</feature>
<protein>
    <submittedName>
        <fullName evidence="2">Uncharacterized protein</fullName>
    </submittedName>
</protein>
<feature type="region of interest" description="Disordered" evidence="1">
    <location>
        <begin position="1"/>
        <end position="109"/>
    </location>
</feature>
<proteinExistence type="predicted"/>
<evidence type="ECO:0000256" key="1">
    <source>
        <dbReference type="SAM" id="MobiDB-lite"/>
    </source>
</evidence>
<dbReference type="Proteomes" id="UP000256970">
    <property type="component" value="Unassembled WGS sequence"/>
</dbReference>
<reference evidence="2 3" key="1">
    <citation type="submission" date="2016-10" db="EMBL/GenBank/DDBJ databases">
        <authorList>
            <person name="Cai Z."/>
        </authorList>
    </citation>
    <scope>NUCLEOTIDE SEQUENCE [LARGE SCALE GENOMIC DNA]</scope>
</reference>
<dbReference type="EMBL" id="FNXT01000050">
    <property type="protein sequence ID" value="SZX60276.1"/>
    <property type="molecule type" value="Genomic_DNA"/>
</dbReference>
<name>A0A383V7E8_TETOB</name>
<dbReference type="AlphaFoldDB" id="A0A383V7E8"/>
<keyword evidence="3" id="KW-1185">Reference proteome</keyword>
<feature type="compositionally biased region" description="Low complexity" evidence="1">
    <location>
        <begin position="55"/>
        <end position="65"/>
    </location>
</feature>
<evidence type="ECO:0000313" key="3">
    <source>
        <dbReference type="Proteomes" id="UP000256970"/>
    </source>
</evidence>